<dbReference type="EMBL" id="JACGCM010002002">
    <property type="protein sequence ID" value="KAF6146273.1"/>
    <property type="molecule type" value="Genomic_DNA"/>
</dbReference>
<keyword evidence="1" id="KW-0547">Nucleotide-binding</keyword>
<evidence type="ECO:0000256" key="2">
    <source>
        <dbReference type="ARBA" id="ARBA00022840"/>
    </source>
</evidence>
<organism evidence="4 5">
    <name type="scientific">Kingdonia uniflora</name>
    <dbReference type="NCBI Taxonomy" id="39325"/>
    <lineage>
        <taxon>Eukaryota</taxon>
        <taxon>Viridiplantae</taxon>
        <taxon>Streptophyta</taxon>
        <taxon>Embryophyta</taxon>
        <taxon>Tracheophyta</taxon>
        <taxon>Spermatophyta</taxon>
        <taxon>Magnoliopsida</taxon>
        <taxon>Ranunculales</taxon>
        <taxon>Circaeasteraceae</taxon>
        <taxon>Kingdonia</taxon>
    </lineage>
</organism>
<evidence type="ECO:0000313" key="4">
    <source>
        <dbReference type="EMBL" id="KAF6146273.1"/>
    </source>
</evidence>
<dbReference type="InterPro" id="IPR001245">
    <property type="entry name" value="Ser-Thr/Tyr_kinase_cat_dom"/>
</dbReference>
<dbReference type="GO" id="GO:0004672">
    <property type="term" value="F:protein kinase activity"/>
    <property type="evidence" value="ECO:0007669"/>
    <property type="project" value="InterPro"/>
</dbReference>
<dbReference type="SUPFAM" id="SSF56112">
    <property type="entry name" value="Protein kinase-like (PK-like)"/>
    <property type="match status" value="1"/>
</dbReference>
<dbReference type="Gene3D" id="3.30.200.20">
    <property type="entry name" value="Phosphorylase Kinase, domain 1"/>
    <property type="match status" value="1"/>
</dbReference>
<dbReference type="InterPro" id="IPR050528">
    <property type="entry name" value="L-type_Lectin-RKs"/>
</dbReference>
<gene>
    <name evidence="4" type="ORF">GIB67_011745</name>
</gene>
<evidence type="ECO:0000313" key="5">
    <source>
        <dbReference type="Proteomes" id="UP000541444"/>
    </source>
</evidence>
<dbReference type="GO" id="GO:0005524">
    <property type="term" value="F:ATP binding"/>
    <property type="evidence" value="ECO:0007669"/>
    <property type="project" value="UniProtKB-KW"/>
</dbReference>
<comment type="caution">
    <text evidence="4">The sequence shown here is derived from an EMBL/GenBank/DDBJ whole genome shotgun (WGS) entry which is preliminary data.</text>
</comment>
<proteinExistence type="predicted"/>
<feature type="domain" description="Protein kinase" evidence="3">
    <location>
        <begin position="42"/>
        <end position="108"/>
    </location>
</feature>
<evidence type="ECO:0000256" key="1">
    <source>
        <dbReference type="ARBA" id="ARBA00022741"/>
    </source>
</evidence>
<dbReference type="PROSITE" id="PS50011">
    <property type="entry name" value="PROTEIN_KINASE_DOM"/>
    <property type="match status" value="1"/>
</dbReference>
<evidence type="ECO:0000259" key="3">
    <source>
        <dbReference type="PROSITE" id="PS50011"/>
    </source>
</evidence>
<dbReference type="Pfam" id="PF07714">
    <property type="entry name" value="PK_Tyr_Ser-Thr"/>
    <property type="match status" value="1"/>
</dbReference>
<name>A0A7J7LUE6_9MAGN</name>
<dbReference type="AlphaFoldDB" id="A0A7J7LUE6"/>
<keyword evidence="2" id="KW-0067">ATP-binding</keyword>
<protein>
    <recommendedName>
        <fullName evidence="3">Protein kinase domain-containing protein</fullName>
    </recommendedName>
</protein>
<dbReference type="GO" id="GO:0051707">
    <property type="term" value="P:response to other organism"/>
    <property type="evidence" value="ECO:0007669"/>
    <property type="project" value="UniProtKB-ARBA"/>
</dbReference>
<dbReference type="InterPro" id="IPR000719">
    <property type="entry name" value="Prot_kinase_dom"/>
</dbReference>
<reference evidence="4 5" key="1">
    <citation type="journal article" date="2020" name="IScience">
        <title>Genome Sequencing of the Endangered Kingdonia uniflora (Circaeasteraceae, Ranunculales) Reveals Potential Mechanisms of Evolutionary Specialization.</title>
        <authorList>
            <person name="Sun Y."/>
            <person name="Deng T."/>
            <person name="Zhang A."/>
            <person name="Moore M.J."/>
            <person name="Landis J.B."/>
            <person name="Lin N."/>
            <person name="Zhang H."/>
            <person name="Zhang X."/>
            <person name="Huang J."/>
            <person name="Zhang X."/>
            <person name="Sun H."/>
            <person name="Wang H."/>
        </authorList>
    </citation>
    <scope>NUCLEOTIDE SEQUENCE [LARGE SCALE GENOMIC DNA]</scope>
    <source>
        <strain evidence="4">TB1705</strain>
        <tissue evidence="4">Leaf</tissue>
    </source>
</reference>
<dbReference type="OrthoDB" id="1738960at2759"/>
<dbReference type="PANTHER" id="PTHR27007">
    <property type="match status" value="1"/>
</dbReference>
<dbReference type="InterPro" id="IPR011009">
    <property type="entry name" value="Kinase-like_dom_sf"/>
</dbReference>
<keyword evidence="5" id="KW-1185">Reference proteome</keyword>
<sequence>MMEKFLLSNGSRLWIANLGLLADLGIPREFRFKDLRRASNNFDEKMKFRQGEFGIVYKEVLAKENNMEIAVRKFSRENIQGKDDFLAELTIINRLRHKPLVHLVGEFN</sequence>
<dbReference type="Proteomes" id="UP000541444">
    <property type="component" value="Unassembled WGS sequence"/>
</dbReference>
<accession>A0A7J7LUE6</accession>